<name>A0A5C3LXU8_9AGAR</name>
<dbReference type="Gene3D" id="1.10.10.60">
    <property type="entry name" value="Homeodomain-like"/>
    <property type="match status" value="1"/>
</dbReference>
<evidence type="ECO:0000256" key="6">
    <source>
        <dbReference type="RuleBase" id="RU000682"/>
    </source>
</evidence>
<dbReference type="GO" id="GO:0000981">
    <property type="term" value="F:DNA-binding transcription factor activity, RNA polymerase II-specific"/>
    <property type="evidence" value="ECO:0007669"/>
    <property type="project" value="InterPro"/>
</dbReference>
<dbReference type="OrthoDB" id="6159439at2759"/>
<evidence type="ECO:0000313" key="9">
    <source>
        <dbReference type="EMBL" id="TFK36956.1"/>
    </source>
</evidence>
<dbReference type="GO" id="GO:0030154">
    <property type="term" value="P:cell differentiation"/>
    <property type="evidence" value="ECO:0007669"/>
    <property type="project" value="TreeGrafter"/>
</dbReference>
<evidence type="ECO:0000256" key="4">
    <source>
        <dbReference type="ARBA" id="ARBA00023242"/>
    </source>
</evidence>
<keyword evidence="10" id="KW-1185">Reference proteome</keyword>
<dbReference type="SMART" id="SM00389">
    <property type="entry name" value="HOX"/>
    <property type="match status" value="1"/>
</dbReference>
<sequence>MQGHRDVTALRKIMNVADSLKNLVGIPQTPSATNLQGNHIIIPPLDLPFPNDILESLSSIGLPNHTLQRTLTTILAWIDESTRAHLSKYEEGCKRLLELPPVPGSLPLDVLLEKLRTVYQNSYTKRDLSRIKSQVNNIAVAWRQRPSNKKRKPFNYEYIPLLEEYFKYKAYPSGPDRHMLARKCAMTPRQIEVWFQNHRNRSRKEGTIKSFRRQTDVDLENLKLPLRFLEEKMPLFTNPVCERKNQDISESLSDNENTIATVPTETNTINVLDIPAASHAYPVVYKPTASNNPPHIKFLPPTWIRRPATAIAPSNAVVDVDHIIEQFSRLHLRDPSRKHLRRSNVTDIELLRSGKRCWFASRFVIPPTTRHPAFVSTHLPAMSLSMSLVGSSTSPLAETVNRGRKIAGFPKRTPTDMQCSKRIGPVLSRPSPSRHCTGHSRSSSLSSISSVDTRSVSSSSSISTAPSTPSSSPQTLSHSGLPFISPTCSVETADNFHTPHSIIQQNNFQHGYFLEYSTEIQGLTLPMLSFSFKPPAEYTSVHT</sequence>
<evidence type="ECO:0000256" key="3">
    <source>
        <dbReference type="ARBA" id="ARBA00023155"/>
    </source>
</evidence>
<dbReference type="CDD" id="cd00086">
    <property type="entry name" value="homeodomain"/>
    <property type="match status" value="1"/>
</dbReference>
<keyword evidence="4 5" id="KW-0539">Nucleus</keyword>
<dbReference type="Proteomes" id="UP000308652">
    <property type="component" value="Unassembled WGS sequence"/>
</dbReference>
<dbReference type="InterPro" id="IPR050394">
    <property type="entry name" value="Homeobox_NK-like"/>
</dbReference>
<evidence type="ECO:0000256" key="2">
    <source>
        <dbReference type="ARBA" id="ARBA00023125"/>
    </source>
</evidence>
<evidence type="ECO:0000259" key="8">
    <source>
        <dbReference type="PROSITE" id="PS50071"/>
    </source>
</evidence>
<feature type="domain" description="Homeobox" evidence="8">
    <location>
        <begin position="145"/>
        <end position="205"/>
    </location>
</feature>
<dbReference type="GO" id="GO:0000978">
    <property type="term" value="F:RNA polymerase II cis-regulatory region sequence-specific DNA binding"/>
    <property type="evidence" value="ECO:0007669"/>
    <property type="project" value="TreeGrafter"/>
</dbReference>
<evidence type="ECO:0000313" key="10">
    <source>
        <dbReference type="Proteomes" id="UP000308652"/>
    </source>
</evidence>
<keyword evidence="3 5" id="KW-0371">Homeobox</keyword>
<feature type="region of interest" description="Disordered" evidence="7">
    <location>
        <begin position="402"/>
        <end position="478"/>
    </location>
</feature>
<dbReference type="InterPro" id="IPR017970">
    <property type="entry name" value="Homeobox_CS"/>
</dbReference>
<dbReference type="PROSITE" id="PS50071">
    <property type="entry name" value="HOMEOBOX_2"/>
    <property type="match status" value="1"/>
</dbReference>
<proteinExistence type="predicted"/>
<evidence type="ECO:0000256" key="5">
    <source>
        <dbReference type="PROSITE-ProRule" id="PRU00108"/>
    </source>
</evidence>
<dbReference type="AlphaFoldDB" id="A0A5C3LXU8"/>
<evidence type="ECO:0000256" key="1">
    <source>
        <dbReference type="ARBA" id="ARBA00004123"/>
    </source>
</evidence>
<feature type="compositionally biased region" description="Low complexity" evidence="7">
    <location>
        <begin position="439"/>
        <end position="478"/>
    </location>
</feature>
<keyword evidence="2 5" id="KW-0238">DNA-binding</keyword>
<gene>
    <name evidence="9" type="ORF">BDQ12DRAFT_686154</name>
</gene>
<comment type="subcellular location">
    <subcellularLocation>
        <location evidence="1 5 6">Nucleus</location>
    </subcellularLocation>
</comment>
<evidence type="ECO:0000256" key="7">
    <source>
        <dbReference type="SAM" id="MobiDB-lite"/>
    </source>
</evidence>
<reference evidence="9 10" key="1">
    <citation type="journal article" date="2019" name="Nat. Ecol. Evol.">
        <title>Megaphylogeny resolves global patterns of mushroom evolution.</title>
        <authorList>
            <person name="Varga T."/>
            <person name="Krizsan K."/>
            <person name="Foldi C."/>
            <person name="Dima B."/>
            <person name="Sanchez-Garcia M."/>
            <person name="Sanchez-Ramirez S."/>
            <person name="Szollosi G.J."/>
            <person name="Szarkandi J.G."/>
            <person name="Papp V."/>
            <person name="Albert L."/>
            <person name="Andreopoulos W."/>
            <person name="Angelini C."/>
            <person name="Antonin V."/>
            <person name="Barry K.W."/>
            <person name="Bougher N.L."/>
            <person name="Buchanan P."/>
            <person name="Buyck B."/>
            <person name="Bense V."/>
            <person name="Catcheside P."/>
            <person name="Chovatia M."/>
            <person name="Cooper J."/>
            <person name="Damon W."/>
            <person name="Desjardin D."/>
            <person name="Finy P."/>
            <person name="Geml J."/>
            <person name="Haridas S."/>
            <person name="Hughes K."/>
            <person name="Justo A."/>
            <person name="Karasinski D."/>
            <person name="Kautmanova I."/>
            <person name="Kiss B."/>
            <person name="Kocsube S."/>
            <person name="Kotiranta H."/>
            <person name="LaButti K.M."/>
            <person name="Lechner B.E."/>
            <person name="Liimatainen K."/>
            <person name="Lipzen A."/>
            <person name="Lukacs Z."/>
            <person name="Mihaltcheva S."/>
            <person name="Morgado L.N."/>
            <person name="Niskanen T."/>
            <person name="Noordeloos M.E."/>
            <person name="Ohm R.A."/>
            <person name="Ortiz-Santana B."/>
            <person name="Ovrebo C."/>
            <person name="Racz N."/>
            <person name="Riley R."/>
            <person name="Savchenko A."/>
            <person name="Shiryaev A."/>
            <person name="Soop K."/>
            <person name="Spirin V."/>
            <person name="Szebenyi C."/>
            <person name="Tomsovsky M."/>
            <person name="Tulloss R.E."/>
            <person name="Uehling J."/>
            <person name="Grigoriev I.V."/>
            <person name="Vagvolgyi C."/>
            <person name="Papp T."/>
            <person name="Martin F.M."/>
            <person name="Miettinen O."/>
            <person name="Hibbett D.S."/>
            <person name="Nagy L.G."/>
        </authorList>
    </citation>
    <scope>NUCLEOTIDE SEQUENCE [LARGE SCALE GENOMIC DNA]</scope>
    <source>
        <strain evidence="9 10">CBS 166.37</strain>
    </source>
</reference>
<protein>
    <recommendedName>
        <fullName evidence="8">Homeobox domain-containing protein</fullName>
    </recommendedName>
</protein>
<dbReference type="PANTHER" id="PTHR24340">
    <property type="entry name" value="HOMEOBOX PROTEIN NKX"/>
    <property type="match status" value="1"/>
</dbReference>
<dbReference type="Pfam" id="PF00046">
    <property type="entry name" value="Homeodomain"/>
    <property type="match status" value="1"/>
</dbReference>
<feature type="DNA-binding region" description="Homeobox" evidence="5">
    <location>
        <begin position="147"/>
        <end position="206"/>
    </location>
</feature>
<dbReference type="SUPFAM" id="SSF46689">
    <property type="entry name" value="Homeodomain-like"/>
    <property type="match status" value="1"/>
</dbReference>
<organism evidence="9 10">
    <name type="scientific">Crucibulum laeve</name>
    <dbReference type="NCBI Taxonomy" id="68775"/>
    <lineage>
        <taxon>Eukaryota</taxon>
        <taxon>Fungi</taxon>
        <taxon>Dikarya</taxon>
        <taxon>Basidiomycota</taxon>
        <taxon>Agaricomycotina</taxon>
        <taxon>Agaricomycetes</taxon>
        <taxon>Agaricomycetidae</taxon>
        <taxon>Agaricales</taxon>
        <taxon>Agaricineae</taxon>
        <taxon>Nidulariaceae</taxon>
        <taxon>Crucibulum</taxon>
    </lineage>
</organism>
<dbReference type="GO" id="GO:0005634">
    <property type="term" value="C:nucleus"/>
    <property type="evidence" value="ECO:0007669"/>
    <property type="project" value="UniProtKB-SubCell"/>
</dbReference>
<dbReference type="PROSITE" id="PS00027">
    <property type="entry name" value="HOMEOBOX_1"/>
    <property type="match status" value="1"/>
</dbReference>
<dbReference type="InterPro" id="IPR009057">
    <property type="entry name" value="Homeodomain-like_sf"/>
</dbReference>
<accession>A0A5C3LXU8</accession>
<dbReference type="InterPro" id="IPR001356">
    <property type="entry name" value="HD"/>
</dbReference>
<dbReference type="EMBL" id="ML213611">
    <property type="protein sequence ID" value="TFK36956.1"/>
    <property type="molecule type" value="Genomic_DNA"/>
</dbReference>